<evidence type="ECO:0000256" key="2">
    <source>
        <dbReference type="ARBA" id="ARBA00022679"/>
    </source>
</evidence>
<dbReference type="EMBL" id="JAXCEI010000002">
    <property type="protein sequence ID" value="MFA1538359.1"/>
    <property type="molecule type" value="Genomic_DNA"/>
</dbReference>
<dbReference type="PIRSF" id="PIRSF005739">
    <property type="entry name" value="O-mtase"/>
    <property type="match status" value="1"/>
</dbReference>
<evidence type="ECO:0000256" key="1">
    <source>
        <dbReference type="ARBA" id="ARBA00022603"/>
    </source>
</evidence>
<evidence type="ECO:0000313" key="6">
    <source>
        <dbReference type="EMBL" id="MFA1538359.1"/>
    </source>
</evidence>
<dbReference type="Proteomes" id="UP001569963">
    <property type="component" value="Unassembled WGS sequence"/>
</dbReference>
<dbReference type="RefSeq" id="WP_371947705.1">
    <property type="nucleotide sequence ID" value="NZ_JAXCEI010000002.1"/>
</dbReference>
<protein>
    <submittedName>
        <fullName evidence="6">Methyltransferase</fullName>
    </submittedName>
</protein>
<dbReference type="InterPro" id="IPR001077">
    <property type="entry name" value="COMT_C"/>
</dbReference>
<keyword evidence="1 6" id="KW-0489">Methyltransferase</keyword>
<evidence type="ECO:0000259" key="4">
    <source>
        <dbReference type="Pfam" id="PF00891"/>
    </source>
</evidence>
<dbReference type="InterPro" id="IPR036388">
    <property type="entry name" value="WH-like_DNA-bd_sf"/>
</dbReference>
<organism evidence="6 7">
    <name type="scientific">Actinomadura monticuli</name>
    <dbReference type="NCBI Taxonomy" id="3097367"/>
    <lineage>
        <taxon>Bacteria</taxon>
        <taxon>Bacillati</taxon>
        <taxon>Actinomycetota</taxon>
        <taxon>Actinomycetes</taxon>
        <taxon>Streptosporangiales</taxon>
        <taxon>Thermomonosporaceae</taxon>
        <taxon>Actinomadura</taxon>
    </lineage>
</organism>
<gene>
    <name evidence="6" type="ORF">SM611_05400</name>
</gene>
<dbReference type="SUPFAM" id="SSF46785">
    <property type="entry name" value="Winged helix' DNA-binding domain"/>
    <property type="match status" value="1"/>
</dbReference>
<dbReference type="PANTHER" id="PTHR43712:SF2">
    <property type="entry name" value="O-METHYLTRANSFERASE CICE"/>
    <property type="match status" value="1"/>
</dbReference>
<evidence type="ECO:0000256" key="3">
    <source>
        <dbReference type="ARBA" id="ARBA00022691"/>
    </source>
</evidence>
<dbReference type="Gene3D" id="1.10.10.10">
    <property type="entry name" value="Winged helix-like DNA-binding domain superfamily/Winged helix DNA-binding domain"/>
    <property type="match status" value="1"/>
</dbReference>
<evidence type="ECO:0000313" key="7">
    <source>
        <dbReference type="Proteomes" id="UP001569963"/>
    </source>
</evidence>
<dbReference type="Pfam" id="PF08100">
    <property type="entry name" value="Dimerisation"/>
    <property type="match status" value="1"/>
</dbReference>
<evidence type="ECO:0000259" key="5">
    <source>
        <dbReference type="Pfam" id="PF08100"/>
    </source>
</evidence>
<dbReference type="Gene3D" id="3.40.50.150">
    <property type="entry name" value="Vaccinia Virus protein VP39"/>
    <property type="match status" value="1"/>
</dbReference>
<name>A0ABV4Q8Q9_9ACTN</name>
<dbReference type="PROSITE" id="PS51683">
    <property type="entry name" value="SAM_OMT_II"/>
    <property type="match status" value="1"/>
</dbReference>
<accession>A0ABV4Q8Q9</accession>
<dbReference type="Pfam" id="PF00891">
    <property type="entry name" value="Methyltransf_2"/>
    <property type="match status" value="1"/>
</dbReference>
<feature type="domain" description="O-methyltransferase dimerisation" evidence="5">
    <location>
        <begin position="21"/>
        <end position="90"/>
    </location>
</feature>
<reference evidence="6 7" key="1">
    <citation type="submission" date="2023-11" db="EMBL/GenBank/DDBJ databases">
        <title>Actinomadura monticuli sp. nov., isolated from volcanic ash.</title>
        <authorList>
            <person name="Lee S.D."/>
            <person name="Yang H."/>
            <person name="Kim I.S."/>
        </authorList>
    </citation>
    <scope>NUCLEOTIDE SEQUENCE [LARGE SCALE GENOMIC DNA]</scope>
    <source>
        <strain evidence="6 7">DLS-62</strain>
    </source>
</reference>
<dbReference type="InterPro" id="IPR016461">
    <property type="entry name" value="COMT-like"/>
</dbReference>
<dbReference type="GO" id="GO:0008168">
    <property type="term" value="F:methyltransferase activity"/>
    <property type="evidence" value="ECO:0007669"/>
    <property type="project" value="UniProtKB-KW"/>
</dbReference>
<dbReference type="PANTHER" id="PTHR43712">
    <property type="entry name" value="PUTATIVE (AFU_ORTHOLOGUE AFUA_4G14580)-RELATED"/>
    <property type="match status" value="1"/>
</dbReference>
<keyword evidence="7" id="KW-1185">Reference proteome</keyword>
<dbReference type="SUPFAM" id="SSF53335">
    <property type="entry name" value="S-adenosyl-L-methionine-dependent methyltransferases"/>
    <property type="match status" value="1"/>
</dbReference>
<dbReference type="InterPro" id="IPR036390">
    <property type="entry name" value="WH_DNA-bd_sf"/>
</dbReference>
<comment type="caution">
    <text evidence="6">The sequence shown here is derived from an EMBL/GenBank/DDBJ whole genome shotgun (WGS) entry which is preliminary data.</text>
</comment>
<dbReference type="InterPro" id="IPR029063">
    <property type="entry name" value="SAM-dependent_MTases_sf"/>
</dbReference>
<keyword evidence="2" id="KW-0808">Transferase</keyword>
<sequence length="342" mass="37186">MSLDHASEQVQRLSRIVFRPWEPQIICAFVRFEMADRLAKGGRTVADLAGELGAHQDSLGRFLRSAVVLELLETADGDTFAITELGRLLCSPEAGMRNIVMMNFTPGIWNRAGRLHETVMTGKTVLDDAGEDLYDYYRHNPVERAWHAAAMADLAGDAGAAIAEHHDLGGVSTIVDVGGSLGVLLSRLLEGAPGVTGTVFDLPGIVESGREWAAKTPVADRLSFVGGSFFEDTPPAADLYLLKQVLCDWGDEDSARILDFIHRGAPSGSRLVVIEWMRPDGPEPSEYDSMSLGLQTVTGGRVRTEREFVGLLEGAGFKFESTVTVPSTLLPRPWNLIQAIRP</sequence>
<feature type="domain" description="O-methyltransferase C-terminal" evidence="4">
    <location>
        <begin position="129"/>
        <end position="318"/>
    </location>
</feature>
<keyword evidence="3" id="KW-0949">S-adenosyl-L-methionine</keyword>
<dbReference type="Gene3D" id="1.10.287.1350">
    <property type="match status" value="1"/>
</dbReference>
<proteinExistence type="predicted"/>
<dbReference type="GO" id="GO:0032259">
    <property type="term" value="P:methylation"/>
    <property type="evidence" value="ECO:0007669"/>
    <property type="project" value="UniProtKB-KW"/>
</dbReference>
<dbReference type="InterPro" id="IPR012967">
    <property type="entry name" value="COMT_dimerisation"/>
</dbReference>